<dbReference type="AlphaFoldDB" id="A0AAV7FFF8"/>
<accession>A0AAV7FFF8</accession>
<name>A0AAV7FFF8_ARIFI</name>
<gene>
    <name evidence="2" type="ORF">H6P81_004460</name>
</gene>
<evidence type="ECO:0000313" key="3">
    <source>
        <dbReference type="Proteomes" id="UP000825729"/>
    </source>
</evidence>
<dbReference type="EMBL" id="JAINDJ010000002">
    <property type="protein sequence ID" value="KAG9459952.1"/>
    <property type="molecule type" value="Genomic_DNA"/>
</dbReference>
<evidence type="ECO:0000256" key="1">
    <source>
        <dbReference type="SAM" id="MobiDB-lite"/>
    </source>
</evidence>
<protein>
    <submittedName>
        <fullName evidence="2">Uncharacterized protein</fullName>
    </submittedName>
</protein>
<evidence type="ECO:0000313" key="2">
    <source>
        <dbReference type="EMBL" id="KAG9459952.1"/>
    </source>
</evidence>
<dbReference type="PANTHER" id="PTHR34451:SF7">
    <property type="entry name" value="PHD FINGER FAMILY PROTEIN"/>
    <property type="match status" value="1"/>
</dbReference>
<proteinExistence type="predicted"/>
<organism evidence="2 3">
    <name type="scientific">Aristolochia fimbriata</name>
    <name type="common">White veined hardy Dutchman's pipe vine</name>
    <dbReference type="NCBI Taxonomy" id="158543"/>
    <lineage>
        <taxon>Eukaryota</taxon>
        <taxon>Viridiplantae</taxon>
        <taxon>Streptophyta</taxon>
        <taxon>Embryophyta</taxon>
        <taxon>Tracheophyta</taxon>
        <taxon>Spermatophyta</taxon>
        <taxon>Magnoliopsida</taxon>
        <taxon>Magnoliidae</taxon>
        <taxon>Piperales</taxon>
        <taxon>Aristolochiaceae</taxon>
        <taxon>Aristolochia</taxon>
    </lineage>
</organism>
<comment type="caution">
    <text evidence="2">The sequence shown here is derived from an EMBL/GenBank/DDBJ whole genome shotgun (WGS) entry which is preliminary data.</text>
</comment>
<feature type="region of interest" description="Disordered" evidence="1">
    <location>
        <begin position="265"/>
        <end position="298"/>
    </location>
</feature>
<sequence>MKRHEAAACSGCSFRQSWLLHNVRHQGDFYRYCTSCVLKVHRGSFCSNCFDVFEGPPPNDYVKCSKCPSKCASISHLSCLGSETPSRFVCAICSNPNFLFFNPVPNGKEGKTSDGQTAAPTGRPVIDLTAAKVLLAAAKIAAQSMSRAASAARQDAEKKVREAAFARKRAREALERAASIKSKHKQTKLLLEAEQKKKLKVNSAVAAAVAMQKRVQNCFASGTINNPSLGEREKHVAATVASSLMQKSPKNGEVRGLSTSVPGVQSLPTSILKDDNGKNRPLLETSAEDKGRLKGFPESGMSSHVVKLNQESSLSKANSGVMFTGSQSTASLLS</sequence>
<dbReference type="Proteomes" id="UP000825729">
    <property type="component" value="Unassembled WGS sequence"/>
</dbReference>
<dbReference type="PANTHER" id="PTHR34451">
    <property type="entry name" value="PHD FINGER FAMILY PROTEIN"/>
    <property type="match status" value="1"/>
</dbReference>
<reference evidence="2 3" key="1">
    <citation type="submission" date="2021-07" db="EMBL/GenBank/DDBJ databases">
        <title>The Aristolochia fimbriata genome: insights into angiosperm evolution, floral development and chemical biosynthesis.</title>
        <authorList>
            <person name="Jiao Y."/>
        </authorList>
    </citation>
    <scope>NUCLEOTIDE SEQUENCE [LARGE SCALE GENOMIC DNA]</scope>
    <source>
        <strain evidence="2">IBCAS-2021</strain>
        <tissue evidence="2">Leaf</tissue>
    </source>
</reference>
<keyword evidence="3" id="KW-1185">Reference proteome</keyword>